<evidence type="ECO:0000313" key="2">
    <source>
        <dbReference type="EMBL" id="KAG2484655.1"/>
    </source>
</evidence>
<accession>A0A835XPI0</accession>
<dbReference type="PRINTS" id="PR01217">
    <property type="entry name" value="PRICHEXTENSN"/>
</dbReference>
<organism evidence="2 3">
    <name type="scientific">Edaphochlamys debaryana</name>
    <dbReference type="NCBI Taxonomy" id="47281"/>
    <lineage>
        <taxon>Eukaryota</taxon>
        <taxon>Viridiplantae</taxon>
        <taxon>Chlorophyta</taxon>
        <taxon>core chlorophytes</taxon>
        <taxon>Chlorophyceae</taxon>
        <taxon>CS clade</taxon>
        <taxon>Chlamydomonadales</taxon>
        <taxon>Chlamydomonadales incertae sedis</taxon>
        <taxon>Edaphochlamys</taxon>
    </lineage>
</organism>
<dbReference type="EMBL" id="JAEHOE010000145">
    <property type="protein sequence ID" value="KAG2484655.1"/>
    <property type="molecule type" value="Genomic_DNA"/>
</dbReference>
<feature type="compositionally biased region" description="Polar residues" evidence="1">
    <location>
        <begin position="1"/>
        <end position="16"/>
    </location>
</feature>
<sequence>MQQHTCAVNRWDQGSSRPGALRHTGSKRVRPEDNDSPRAAVWPRPSPVPSPFLALSRQRLAGASPSPGPNAQPEYHPTQPRYAPSAGGAHESLPAAEDLLQVLHMEAQRGPTAVGLNGRASRRRSYSEDRSGSERTRSHSRRSTSSSDSSKEEEEPPRRSPSPRSVRATIDQIRRMHVKKPEQPMQAAPPRSASPPPAAQRAPQPAPRSASPPPAAQQPPKPPQANAQPPPPPPPPAQPQPHAAAAAGVAVMPPPEAGNLMEMMLRPFPNLVLPLLGPFLGYELAYDLVMKATEPAADRATAPGLVALGFTYTPNATYGAVYGAVTSIVRCLVSDGEVIMALRHAGQRMKVKNEQVKEIIGGGTAEAA</sequence>
<name>A0A835XPI0_9CHLO</name>
<feature type="region of interest" description="Disordered" evidence="1">
    <location>
        <begin position="1"/>
        <end position="247"/>
    </location>
</feature>
<feature type="compositionally biased region" description="Basic and acidic residues" evidence="1">
    <location>
        <begin position="125"/>
        <end position="137"/>
    </location>
</feature>
<protein>
    <submittedName>
        <fullName evidence="2">Uncharacterized protein</fullName>
    </submittedName>
</protein>
<dbReference type="AlphaFoldDB" id="A0A835XPI0"/>
<evidence type="ECO:0000313" key="3">
    <source>
        <dbReference type="Proteomes" id="UP000612055"/>
    </source>
</evidence>
<comment type="caution">
    <text evidence="2">The sequence shown here is derived from an EMBL/GenBank/DDBJ whole genome shotgun (WGS) entry which is preliminary data.</text>
</comment>
<keyword evidence="3" id="KW-1185">Reference proteome</keyword>
<feature type="compositionally biased region" description="Pro residues" evidence="1">
    <location>
        <begin position="192"/>
        <end position="239"/>
    </location>
</feature>
<proteinExistence type="predicted"/>
<reference evidence="2" key="1">
    <citation type="journal article" date="2020" name="bioRxiv">
        <title>Comparative genomics of Chlamydomonas.</title>
        <authorList>
            <person name="Craig R.J."/>
            <person name="Hasan A.R."/>
            <person name="Ness R.W."/>
            <person name="Keightley P.D."/>
        </authorList>
    </citation>
    <scope>NUCLEOTIDE SEQUENCE</scope>
    <source>
        <strain evidence="2">CCAP 11/70</strain>
    </source>
</reference>
<evidence type="ECO:0000256" key="1">
    <source>
        <dbReference type="SAM" id="MobiDB-lite"/>
    </source>
</evidence>
<gene>
    <name evidence="2" type="ORF">HYH03_016546</name>
</gene>
<dbReference type="Proteomes" id="UP000612055">
    <property type="component" value="Unassembled WGS sequence"/>
</dbReference>